<accession>A0A0J9GTV4</accession>
<dbReference type="AlphaFoldDB" id="A0A0J9GTV4"/>
<evidence type="ECO:0000313" key="1">
    <source>
        <dbReference type="EMBL" id="KMW56973.1"/>
    </source>
</evidence>
<dbReference type="PATRIC" id="fig|1675527.3.peg.2029"/>
<reference evidence="1 2" key="1">
    <citation type="submission" date="2015-06" db="EMBL/GenBank/DDBJ databases">
        <title>Draft genome sequence of an Alphaproteobacteria species associated to the Mediterranean sponge Oscarella lobularis.</title>
        <authorList>
            <person name="Jourda C."/>
            <person name="Santini S."/>
            <person name="Claverie J.-M."/>
        </authorList>
    </citation>
    <scope>NUCLEOTIDE SEQUENCE [LARGE SCALE GENOMIC DNA]</scope>
    <source>
        <strain evidence="1">IGS</strain>
    </source>
</reference>
<evidence type="ECO:0000313" key="2">
    <source>
        <dbReference type="Proteomes" id="UP000037178"/>
    </source>
</evidence>
<name>A0A0J9GTV4_9RHOB</name>
<comment type="caution">
    <text evidence="1">The sequence shown here is derived from an EMBL/GenBank/DDBJ whole genome shotgun (WGS) entry which is preliminary data.</text>
</comment>
<dbReference type="EMBL" id="LFTY01000002">
    <property type="protein sequence ID" value="KMW56973.1"/>
    <property type="molecule type" value="Genomic_DNA"/>
</dbReference>
<dbReference type="STRING" id="1675527.AIOL_001931"/>
<gene>
    <name evidence="1" type="ORF">AIOL_001931</name>
</gene>
<proteinExistence type="predicted"/>
<keyword evidence="2" id="KW-1185">Reference proteome</keyword>
<sequence>MESVPGDIIDAAKVLMAHFFHCRGASAEDGVTDEIMRGVDRLTARYRRFAM</sequence>
<protein>
    <recommendedName>
        <fullName evidence="3">Phage gp6-like head-tail connector protein</fullName>
    </recommendedName>
</protein>
<organism evidence="1 2">
    <name type="scientific">Candidatus Rhodobacter oscarellae</name>
    <dbReference type="NCBI Taxonomy" id="1675527"/>
    <lineage>
        <taxon>Bacteria</taxon>
        <taxon>Pseudomonadati</taxon>
        <taxon>Pseudomonadota</taxon>
        <taxon>Alphaproteobacteria</taxon>
        <taxon>Rhodobacterales</taxon>
        <taxon>Rhodobacter group</taxon>
        <taxon>Rhodobacter</taxon>
    </lineage>
</organism>
<evidence type="ECO:0008006" key="3">
    <source>
        <dbReference type="Google" id="ProtNLM"/>
    </source>
</evidence>
<dbReference type="Proteomes" id="UP000037178">
    <property type="component" value="Unassembled WGS sequence"/>
</dbReference>